<keyword evidence="3 5" id="KW-0413">Isomerase</keyword>
<dbReference type="GeneID" id="95580412"/>
<reference evidence="5" key="2">
    <citation type="submission" date="2023-03" db="EMBL/GenBank/DDBJ databases">
        <authorList>
            <person name="Shen W."/>
            <person name="Cai J."/>
        </authorList>
    </citation>
    <scope>NUCLEOTIDE SEQUENCE</scope>
    <source>
        <strain evidence="5">P96-3</strain>
    </source>
</reference>
<dbReference type="RefSeq" id="WP_126791735.1">
    <property type="nucleotide sequence ID" value="NZ_CP060720.1"/>
</dbReference>
<dbReference type="GO" id="GO:0050157">
    <property type="term" value="F:ornithine racemase activity"/>
    <property type="evidence" value="ECO:0007669"/>
    <property type="project" value="UniProtKB-EC"/>
</dbReference>
<comment type="caution">
    <text evidence="6">The sequence shown here is derived from an EMBL/GenBank/DDBJ whole genome shotgun (WGS) entry which is preliminary data.</text>
</comment>
<evidence type="ECO:0000256" key="2">
    <source>
        <dbReference type="ARBA" id="ARBA00022898"/>
    </source>
</evidence>
<comment type="cofactor">
    <cofactor evidence="1">
        <name>pyridoxal 5'-phosphate</name>
        <dbReference type="ChEBI" id="CHEBI:597326"/>
    </cofactor>
</comment>
<proteinExistence type="predicted"/>
<sequence>MKNPRIVVDLNKLKENIDFLTSHIKDHQDISVTAITKSFSAHPEIIELYDNCEGIDYLGDSRIENFIKNESASKEKVLVRIPMMTEVEEVVKYVDISFNSEIEVIKKLNEEAKKQGKTHKILLMVDLGDLREGIFEEEDVYTVVGQICELDNIELVGLGVNLTCYGAVIPTENILQTLVDYKNQIEERFDVTLSMISGGNSSSIYMLGQDTKENLPKGVTNLRIGEAFVLGRETAYGKDYKEMHQDVFTLTTEIVEYKTKPSYPIGEVGVDAFGNKPTFVDKGLMKRGIVGIGKQDVDDTAIVPVDSRLEIIGSSSDHLIIDFTKASDDYKVGDEVSFHIDYGSLLSCFTSEYVKKDFIK</sequence>
<dbReference type="NCBIfam" id="NF040742">
    <property type="entry name" value="racem_Orr"/>
    <property type="match status" value="1"/>
</dbReference>
<evidence type="ECO:0000313" key="7">
    <source>
        <dbReference type="Proteomes" id="UP000288028"/>
    </source>
</evidence>
<evidence type="ECO:0000256" key="1">
    <source>
        <dbReference type="ARBA" id="ARBA00001933"/>
    </source>
</evidence>
<dbReference type="EMBL" id="NGKB01000002">
    <property type="protein sequence ID" value="RSU16490.1"/>
    <property type="molecule type" value="Genomic_DNA"/>
</dbReference>
<dbReference type="Proteomes" id="UP000288028">
    <property type="component" value="Unassembled WGS sequence"/>
</dbReference>
<dbReference type="InterPro" id="IPR000821">
    <property type="entry name" value="Ala_racemase"/>
</dbReference>
<organism evidence="6 7">
    <name type="scientific">Vagococcus carniphilus</name>
    <dbReference type="NCBI Taxonomy" id="218144"/>
    <lineage>
        <taxon>Bacteria</taxon>
        <taxon>Bacillati</taxon>
        <taxon>Bacillota</taxon>
        <taxon>Bacilli</taxon>
        <taxon>Lactobacillales</taxon>
        <taxon>Enterococcaceae</taxon>
        <taxon>Vagococcus</taxon>
    </lineage>
</organism>
<dbReference type="InterPro" id="IPR029066">
    <property type="entry name" value="PLP-binding_barrel"/>
</dbReference>
<dbReference type="EC" id="5.1.1.12" evidence="5"/>
<dbReference type="GO" id="GO:0030170">
    <property type="term" value="F:pyridoxal phosphate binding"/>
    <property type="evidence" value="ECO:0007669"/>
    <property type="project" value="TreeGrafter"/>
</dbReference>
<dbReference type="EMBL" id="JARQBZ010000007">
    <property type="protein sequence ID" value="MDT2833425.1"/>
    <property type="molecule type" value="Genomic_DNA"/>
</dbReference>
<name>A0A430B840_9ENTE</name>
<dbReference type="SUPFAM" id="SSF51419">
    <property type="entry name" value="PLP-binding barrel"/>
    <property type="match status" value="1"/>
</dbReference>
<dbReference type="CDD" id="cd06815">
    <property type="entry name" value="PLPDE_III_AR_like_1"/>
    <property type="match status" value="1"/>
</dbReference>
<feature type="domain" description="Alanine racemase N-terminal" evidence="4">
    <location>
        <begin position="8"/>
        <end position="225"/>
    </location>
</feature>
<evidence type="ECO:0000313" key="5">
    <source>
        <dbReference type="EMBL" id="MDT2833425.1"/>
    </source>
</evidence>
<keyword evidence="7" id="KW-1185">Reference proteome</keyword>
<dbReference type="PANTHER" id="PTHR30511">
    <property type="entry name" value="ALANINE RACEMASE"/>
    <property type="match status" value="1"/>
</dbReference>
<dbReference type="InterPro" id="IPR001608">
    <property type="entry name" value="Ala_racemase_N"/>
</dbReference>
<dbReference type="PANTHER" id="PTHR30511:SF3">
    <property type="entry name" value="LYSINE RACEMASE"/>
    <property type="match status" value="1"/>
</dbReference>
<keyword evidence="2" id="KW-0663">Pyridoxal phosphate</keyword>
<accession>A0A430B840</accession>
<evidence type="ECO:0000313" key="6">
    <source>
        <dbReference type="EMBL" id="RSU16490.1"/>
    </source>
</evidence>
<gene>
    <name evidence="5" type="primary">orr</name>
    <name evidence="6" type="ORF">CBF28_02875</name>
    <name evidence="5" type="ORF">P7H70_05110</name>
</gene>
<dbReference type="OrthoDB" id="504078at2"/>
<dbReference type="Gene3D" id="3.20.20.10">
    <property type="entry name" value="Alanine racemase"/>
    <property type="match status" value="1"/>
</dbReference>
<dbReference type="Proteomes" id="UP001268577">
    <property type="component" value="Unassembled WGS sequence"/>
</dbReference>
<reference evidence="6 7" key="1">
    <citation type="submission" date="2017-05" db="EMBL/GenBank/DDBJ databases">
        <title>Vagococcus spp. assemblies.</title>
        <authorList>
            <person name="Gulvik C.A."/>
        </authorList>
    </citation>
    <scope>NUCLEOTIDE SEQUENCE [LARGE SCALE GENOMIC DNA]</scope>
    <source>
        <strain evidence="6 7">SS1714</strain>
    </source>
</reference>
<dbReference type="AlphaFoldDB" id="A0A430B840"/>
<dbReference type="GO" id="GO:0005829">
    <property type="term" value="C:cytosol"/>
    <property type="evidence" value="ECO:0007669"/>
    <property type="project" value="TreeGrafter"/>
</dbReference>
<protein>
    <submittedName>
        <fullName evidence="6">Alanine racemase</fullName>
    </submittedName>
    <submittedName>
        <fullName evidence="5">Ornithine racemase Orr</fullName>
        <ecNumber evidence="5">5.1.1.12</ecNumber>
    </submittedName>
</protein>
<dbReference type="GO" id="GO:0008784">
    <property type="term" value="F:alanine racemase activity"/>
    <property type="evidence" value="ECO:0007669"/>
    <property type="project" value="TreeGrafter"/>
</dbReference>
<evidence type="ECO:0000259" key="4">
    <source>
        <dbReference type="Pfam" id="PF01168"/>
    </source>
</evidence>
<evidence type="ECO:0000256" key="3">
    <source>
        <dbReference type="ARBA" id="ARBA00023235"/>
    </source>
</evidence>
<dbReference type="Pfam" id="PF01168">
    <property type="entry name" value="Ala_racemase_N"/>
    <property type="match status" value="1"/>
</dbReference>